<accession>A0A1G6GLZ2</accession>
<evidence type="ECO:0000259" key="6">
    <source>
        <dbReference type="Pfam" id="PF17210"/>
    </source>
</evidence>
<dbReference type="Gene3D" id="2.60.40.1120">
    <property type="entry name" value="Carboxypeptidase-like, regulatory domain"/>
    <property type="match status" value="1"/>
</dbReference>
<dbReference type="Pfam" id="PF01345">
    <property type="entry name" value="DUF11"/>
    <property type="match status" value="1"/>
</dbReference>
<dbReference type="SUPFAM" id="SSF49464">
    <property type="entry name" value="Carboxypeptidase regulatory domain-like"/>
    <property type="match status" value="1"/>
</dbReference>
<feature type="domain" description="DUF11" evidence="5">
    <location>
        <begin position="612"/>
        <end position="719"/>
    </location>
</feature>
<name>A0A1G6GLZ2_9GAMM</name>
<dbReference type="InterPro" id="IPR008969">
    <property type="entry name" value="CarboxyPept-like_regulatory"/>
</dbReference>
<feature type="chain" id="PRO_5017425903" evidence="4">
    <location>
        <begin position="30"/>
        <end position="1998"/>
    </location>
</feature>
<evidence type="ECO:0000259" key="5">
    <source>
        <dbReference type="Pfam" id="PF01345"/>
    </source>
</evidence>
<organism evidence="7 8">
    <name type="scientific">Acinetobacter marinus</name>
    <dbReference type="NCBI Taxonomy" id="281375"/>
    <lineage>
        <taxon>Bacteria</taxon>
        <taxon>Pseudomonadati</taxon>
        <taxon>Pseudomonadota</taxon>
        <taxon>Gammaproteobacteria</taxon>
        <taxon>Moraxellales</taxon>
        <taxon>Moraxellaceae</taxon>
        <taxon>Acinetobacter</taxon>
    </lineage>
</organism>
<feature type="domain" description="SD-repeat containing protein B" evidence="6">
    <location>
        <begin position="749"/>
        <end position="802"/>
    </location>
</feature>
<dbReference type="InterPro" id="IPR013783">
    <property type="entry name" value="Ig-like_fold"/>
</dbReference>
<proteinExistence type="predicted"/>
<evidence type="ECO:0000256" key="3">
    <source>
        <dbReference type="ARBA" id="ARBA00022729"/>
    </source>
</evidence>
<reference evidence="8" key="1">
    <citation type="submission" date="2016-09" db="EMBL/GenBank/DDBJ databases">
        <authorList>
            <person name="Varghese N."/>
            <person name="Submissions S."/>
        </authorList>
    </citation>
    <scope>NUCLEOTIDE SEQUENCE [LARGE SCALE GENOMIC DNA]</scope>
    <source>
        <strain evidence="8">ANC 3699</strain>
    </source>
</reference>
<dbReference type="GO" id="GO:0005576">
    <property type="term" value="C:extracellular region"/>
    <property type="evidence" value="ECO:0007669"/>
    <property type="project" value="UniProtKB-SubCell"/>
</dbReference>
<dbReference type="InterPro" id="IPR001434">
    <property type="entry name" value="OmcB-like_DUF11"/>
</dbReference>
<dbReference type="Gene3D" id="2.60.40.10">
    <property type="entry name" value="Immunoglobulins"/>
    <property type="match status" value="1"/>
</dbReference>
<dbReference type="SUPFAM" id="SSF117074">
    <property type="entry name" value="Hypothetical protein PA1324"/>
    <property type="match status" value="1"/>
</dbReference>
<evidence type="ECO:0000313" key="7">
    <source>
        <dbReference type="EMBL" id="SDB83052.1"/>
    </source>
</evidence>
<gene>
    <name evidence="7" type="ORF">SAMN05421749_101157</name>
</gene>
<evidence type="ECO:0000256" key="1">
    <source>
        <dbReference type="ARBA" id="ARBA00004613"/>
    </source>
</evidence>
<keyword evidence="8" id="KW-1185">Reference proteome</keyword>
<dbReference type="InterPro" id="IPR033764">
    <property type="entry name" value="Sdr_B"/>
</dbReference>
<feature type="signal peptide" evidence="4">
    <location>
        <begin position="1"/>
        <end position="29"/>
    </location>
</feature>
<dbReference type="Proteomes" id="UP000242317">
    <property type="component" value="Unassembled WGS sequence"/>
</dbReference>
<keyword evidence="3 4" id="KW-0732">Signal</keyword>
<dbReference type="EMBL" id="FMYK01000001">
    <property type="protein sequence ID" value="SDB83052.1"/>
    <property type="molecule type" value="Genomic_DNA"/>
</dbReference>
<keyword evidence="2" id="KW-0964">Secreted</keyword>
<evidence type="ECO:0000313" key="8">
    <source>
        <dbReference type="Proteomes" id="UP000242317"/>
    </source>
</evidence>
<dbReference type="NCBIfam" id="TIGR01451">
    <property type="entry name" value="B_ant_repeat"/>
    <property type="match status" value="1"/>
</dbReference>
<comment type="subcellular location">
    <subcellularLocation>
        <location evidence="1">Secreted</location>
    </subcellularLocation>
</comment>
<evidence type="ECO:0000256" key="2">
    <source>
        <dbReference type="ARBA" id="ARBA00022525"/>
    </source>
</evidence>
<evidence type="ECO:0000256" key="4">
    <source>
        <dbReference type="SAM" id="SignalP"/>
    </source>
</evidence>
<dbReference type="Pfam" id="PF17210">
    <property type="entry name" value="SdrD_B"/>
    <property type="match status" value="1"/>
</dbReference>
<dbReference type="InterPro" id="IPR047589">
    <property type="entry name" value="DUF11_rpt"/>
</dbReference>
<protein>
    <submittedName>
        <fullName evidence="7">Conserved repeat domain-containing protein</fullName>
    </submittedName>
</protein>
<sequence>MTKMNACTKATFMLSSLTLSMLLVQYGHADVPAAGTAIQNIAYANYTLPDGTEKKTLSNTVEISVSALYAINLTTPIAQEIEPNQLVIWSNTLTNNSNTRATIALNTIDTTGLSNVKIYIDSNNDGQFDSSDQEFTQNISLNVGESINLWVVATASSSLSDGQKLDLPIKAVVLEDLDVTDEAVDSAFVMIPQLVATKAVQQQSFDPDNSTDYDLDYTLQVSNKSARAAQPIEVMIDGQNQKMVLLVDDIPANTTFKSARALNTQAKVLYKTGNNSFSTTAPTDLSTIDQLVMGFPNIAANTTEQVDFVVTMNSNIAQTTVNNTFNVSYATTGGNKVEPSNTVSTAVTGRAKIYNKTSDFNTVIGTGSTERPLYIESRSAMCNADRYSVDRVKIRVQSSKTGDLEDVIATETDVNSGVFRYQLATLRTSTAINFDDVLQTVKRDEVAINLTDCLDANNQSTQSFDDVNTQVLMDNVGTVFDAKTGLPVAGATVTLLDQSGQPIGDNVAFRIDPQTGALISIAATQVTNADGEFYYPYVSAGTYSISVDTSTIAGNTKYQFVSDKTVYPSFSSDKIVNTSWSYAGQFNLGQGEAALNIDIPIDPLSEESRSNLFVKKVATDNDAEVGEFEEYTVTVANRGTTDATDVSIKDTLPRGFIYVQGSMRVDGTKVDDPLGGKGPYLTLGLGTLNANEEVKVQYRVYIGPNALNGDGINRVRAKDASGLESNEASAKVDVNPGPMISDGFILGKIFTDCNRNGVQDVGEIGVPGVRVYLEDGSYAVTDSEGKYDFYGISAKTHVLKVDRITLPAEAELLLISNRQAGDPNSRFVDLKRGELHRADFAISSGADGTCSESLINQILKRKESIEANNSKLEQILRTDLTIDPLDYSVSDVRGQPASGCISAQGISANCAVDYSKEQLSDMKAVQFEPKKADMTINLEKALENATDNKLQILNLRDGQVLPYPQATVQMKGTAGTNQQLWVNGEQVPEKRIGKRAVLPDFQVSGLDFIGVELKPGKNTIEARQLDMMGNVRESDKIEVIAPDQLDKIVLNASAQAPQANGVDRLNVELKIVDRFGTVVSSRTPLTIQSNIGTVELEDLDKKEPGIQVFVEGGTLIVPIQSPNEAGEGILSVESGIFHSSTPVRFLPNLRPIIATGIIEGAISFKDFDPSELNKVDSNDGFEEELNEIADSNNGKSKVTGRAAMFLKGKVKGEYLLTLAYDSDKDKNQRLFRDIRPDEYYPVYGDSAAKGFDAQSTSKLYIRVDKGRSHIMYGDYVTRTDNDEGLSLGQYSRSLTGVRGVVEGDKYKVTAFAAETNTEQVVTEQRALGISGPYSLGNVDVDDMLENSEKVEIIIRDRNNPGLIISSETLTRFTDYEVDTFTNSIYLKEPVSSVDANLNPVYLRITVESDQGGDEYIVGGVSGSYKITDRVKVGASHVQSDNPLNKEKLSSANTVINFAKTGKLVAEYARSDVNVSDLNQLTQINVDPSETGEITGDAYRIELDYAYKNMDFRAYHNRADEGFYNTSSPVSSGRSESGIKARMNVDKIGLFNIEFVRTEDLDNGVNQGVSASVQRAINKILSIELGLRYYDETEDAATENTDQITPYSGTTVRAKLTSQLPWEGSNAFVEYEQDIEESDRKVFAVGANYQINSKLRAYGRHELVSSISGLYELNDTQRRNVTVFGLESRYNNDATAFSEYRVRDGISAREAEAAIGLRNRWELEKGFYVNAGFEQVKAVSGKNDQSADNTAASLGVEYLAPENWKAVGRIEARWAEQSDTILNNLGVAYKYSDDVTLLAKNVLSFIDNQSENSGNRFVNRFQLGLAYRDTATNRFDALSKIEYRYDKNETDLDNTYLKHVYILSNHINYHPTRALTLSGQYALKKVDTTYSGLQSDGITHMLSGRAMYDINERWDAGVHSGLLWSDVSDGKRLLIGGEVGYLVAANLWVSGGYNFSGYEDEDLVDSDTTVQGPYLRMRFKFDENLFKRKNATVNASMEP</sequence>